<dbReference type="Gene3D" id="1.10.530.10">
    <property type="match status" value="1"/>
</dbReference>
<dbReference type="SUPFAM" id="SSF52266">
    <property type="entry name" value="SGNH hydrolase"/>
    <property type="match status" value="1"/>
</dbReference>
<protein>
    <recommendedName>
        <fullName evidence="6">SGNH hydrolase-type esterase domain-containing protein</fullName>
    </recommendedName>
</protein>
<feature type="region of interest" description="Disordered" evidence="1">
    <location>
        <begin position="775"/>
        <end position="794"/>
    </location>
</feature>
<organism evidence="4 5">
    <name type="scientific">Nonomuraea maheshkhaliensis</name>
    <dbReference type="NCBI Taxonomy" id="419590"/>
    <lineage>
        <taxon>Bacteria</taxon>
        <taxon>Bacillati</taxon>
        <taxon>Actinomycetota</taxon>
        <taxon>Actinomycetes</taxon>
        <taxon>Streptosporangiales</taxon>
        <taxon>Streptosporangiaceae</taxon>
        <taxon>Nonomuraea</taxon>
    </lineage>
</organism>
<evidence type="ECO:0000256" key="1">
    <source>
        <dbReference type="SAM" id="MobiDB-lite"/>
    </source>
</evidence>
<dbReference type="EMBL" id="BAAAMU010000094">
    <property type="protein sequence ID" value="GAA1672959.1"/>
    <property type="molecule type" value="Genomic_DNA"/>
</dbReference>
<dbReference type="CDD" id="cd01823">
    <property type="entry name" value="SEST_like"/>
    <property type="match status" value="1"/>
</dbReference>
<evidence type="ECO:0000313" key="5">
    <source>
        <dbReference type="Proteomes" id="UP001500064"/>
    </source>
</evidence>
<evidence type="ECO:0000259" key="2">
    <source>
        <dbReference type="Pfam" id="PF13472"/>
    </source>
</evidence>
<dbReference type="InterPro" id="IPR013830">
    <property type="entry name" value="SGNH_hydro"/>
</dbReference>
<evidence type="ECO:0008006" key="6">
    <source>
        <dbReference type="Google" id="ProtNLM"/>
    </source>
</evidence>
<keyword evidence="5" id="KW-1185">Reference proteome</keyword>
<sequence length="1311" mass="141815">MTGYVRRLINVVTAVTVAVGLCAPAGAEARPPSGAEGGVEPAPAALSTVPSGERDRLLPAGWRTSEDLAWTTTGDPTGFHLLVAESRTGYTWRTAATLSEPGFETDRWIGQACLTGSGRHAVVVYAPRTFTNRDQLFARGGFAAVVEVATGAVSKLDVNVSLAYHNPGCGTGDEAVLTQGGAVDLGKTRLHLVDPERGRIAWTATVRGQATSAVPFAGGIVTALGSRLVDVDRRGRVRHRADTAGVAFDVRAGGDGGLVFLERRGEVASAVQLHGGTRRRLAQGEVAELALKPGTGGRIHLTGRPAQVAALPEHVTRVEAPTTADVSTLGRLVVTHEPQVPGGARRGVAGAVAAEPGTAQPVSLRGRVVQTGKEVEFVVDPAGRPSRHAAQGRVASGGLKLRNPAGAARATAADEENDPVDHGYTCAVPRNDPRTQVYQPHWRQVEWAVDLAVHDALRTARPADWKGSGLPSWSPQGMYASIPLLGREGGKVPAAILNAVIAQESNMWQASPHALEGVAGNPLVGNFYGRISEDEWGIHWNKADCGYGVAQVTTGMRRGDTSRNPTRQRAIALDYATNIAAGLNILQEKWNQTYSRGVRINNADPSKIENWFAAVWAYNTGFQPDHRYGNTTGCLPGPNCTDEAGRWGLGWTNNPAMPDYPPNRKAFLDSTYDDARHPQHWPYPEKIIGWAGHPIVKDGGNDHGYRYAWWSSEGTRRFAKPPLDLFCRPSNDCDPGRIGTSNSPCTLNNFRCWFHEPATWKPACEADCGHDSTRYHPGDPEPPDADTEGAYTGDSRPRYRPNCRAFHDADGAANSLPGGTLVIDDVPSSVPSIRPGCTRDWTNSGTFQLTFGFDGADYRSKIDFHQIGGGFGGHFWFAHTRNDANDPRGVMPVTGTWTLDRPINGWARVFAHMPDHGAHTQQAQYDIHLGDGRVKKRTLLQRTYKHQWVSLGVVEFAGTPKISLSTRTRDGDGSEDVAWDAVAVQPLPGKPRHLIVALGDSYASGEGASADELYDYYRESNNNGGNDYRNACHRSRHAWSRKAFLADKPLDPIDGRADSFDPTLDYHLLACSGAQTENLLPSPAPGEEPITNAWGERARGRYREVSQLDRGFLDENTTLVTLSIGGNDARFSDVLTRCLLPTVLPCQATTLDGESQRMEESVPFNIATKLEPSMRTVLRVIHTRAPNAKIVLMGYPRLFENSGSCVMAPEEGAWLNGLSDSLAEDLRRITDEERRVSGIPVSFADPREDFAGKSVCNDFGSDGEAIHRFIPERTSGEPPSNPVSSQSFHPKISGTSLYAATLNRALRALDP</sequence>
<evidence type="ECO:0000259" key="3">
    <source>
        <dbReference type="Pfam" id="PF25275"/>
    </source>
</evidence>
<comment type="caution">
    <text evidence="4">The sequence shown here is derived from an EMBL/GenBank/DDBJ whole genome shotgun (WGS) entry which is preliminary data.</text>
</comment>
<reference evidence="4 5" key="1">
    <citation type="journal article" date="2019" name="Int. J. Syst. Evol. Microbiol.">
        <title>The Global Catalogue of Microorganisms (GCM) 10K type strain sequencing project: providing services to taxonomists for standard genome sequencing and annotation.</title>
        <authorList>
            <consortium name="The Broad Institute Genomics Platform"/>
            <consortium name="The Broad Institute Genome Sequencing Center for Infectious Disease"/>
            <person name="Wu L."/>
            <person name="Ma J."/>
        </authorList>
    </citation>
    <scope>NUCLEOTIDE SEQUENCE [LARGE SCALE GENOMIC DNA]</scope>
    <source>
        <strain evidence="4 5">JCM 13929</strain>
    </source>
</reference>
<name>A0ABN2GKW2_9ACTN</name>
<gene>
    <name evidence="4" type="ORF">GCM10009733_082630</name>
</gene>
<dbReference type="InterPro" id="IPR037460">
    <property type="entry name" value="SEST-like"/>
</dbReference>
<evidence type="ECO:0000313" key="4">
    <source>
        <dbReference type="EMBL" id="GAA1672959.1"/>
    </source>
</evidence>
<accession>A0ABN2GKW2</accession>
<dbReference type="InterPro" id="IPR036514">
    <property type="entry name" value="SGNH_hydro_sf"/>
</dbReference>
<dbReference type="Gene3D" id="3.40.50.1110">
    <property type="entry name" value="SGNH hydrolase"/>
    <property type="match status" value="1"/>
</dbReference>
<proteinExistence type="predicted"/>
<feature type="region of interest" description="Disordered" evidence="1">
    <location>
        <begin position="28"/>
        <end position="52"/>
    </location>
</feature>
<dbReference type="Pfam" id="PF13472">
    <property type="entry name" value="Lipase_GDSL_2"/>
    <property type="match status" value="1"/>
</dbReference>
<dbReference type="Pfam" id="PF25275">
    <property type="entry name" value="Golvesin_C"/>
    <property type="match status" value="1"/>
</dbReference>
<dbReference type="InterPro" id="IPR023346">
    <property type="entry name" value="Lysozyme-like_dom_sf"/>
</dbReference>
<feature type="domain" description="SGNH hydrolase-type esterase" evidence="2">
    <location>
        <begin position="997"/>
        <end position="1241"/>
    </location>
</feature>
<feature type="domain" description="Golvesin/Xly CBD-like" evidence="3">
    <location>
        <begin position="891"/>
        <end position="984"/>
    </location>
</feature>
<feature type="compositionally biased region" description="Low complexity" evidence="1">
    <location>
        <begin position="31"/>
        <end position="45"/>
    </location>
</feature>
<dbReference type="InterPro" id="IPR033803">
    <property type="entry name" value="CBD-like_Golvesin-Xly"/>
</dbReference>
<dbReference type="RefSeq" id="WP_346112284.1">
    <property type="nucleotide sequence ID" value="NZ_BAAAMU010000094.1"/>
</dbReference>
<dbReference type="PANTHER" id="PTHR37981">
    <property type="entry name" value="LIPASE 2"/>
    <property type="match status" value="1"/>
</dbReference>
<dbReference type="PANTHER" id="PTHR37981:SF1">
    <property type="entry name" value="SGNH HYDROLASE-TYPE ESTERASE DOMAIN-CONTAINING PROTEIN"/>
    <property type="match status" value="1"/>
</dbReference>
<dbReference type="SUPFAM" id="SSF53955">
    <property type="entry name" value="Lysozyme-like"/>
    <property type="match status" value="1"/>
</dbReference>
<dbReference type="Proteomes" id="UP001500064">
    <property type="component" value="Unassembled WGS sequence"/>
</dbReference>